<comment type="caution">
    <text evidence="1">The sequence shown here is derived from an EMBL/GenBank/DDBJ whole genome shotgun (WGS) entry which is preliminary data.</text>
</comment>
<gene>
    <name evidence="1" type="ORF">A2822_03405</name>
</gene>
<dbReference type="AlphaFoldDB" id="A0A1G2HSZ8"/>
<dbReference type="EMBL" id="MHOP01000020">
    <property type="protein sequence ID" value="OGZ65555.1"/>
    <property type="molecule type" value="Genomic_DNA"/>
</dbReference>
<accession>A0A1G2HSZ8</accession>
<protein>
    <submittedName>
        <fullName evidence="1">Uncharacterized protein</fullName>
    </submittedName>
</protein>
<organism evidence="1 2">
    <name type="scientific">Candidatus Staskawiczbacteria bacterium RIFCSPHIGHO2_01_FULL_41_41</name>
    <dbReference type="NCBI Taxonomy" id="1802203"/>
    <lineage>
        <taxon>Bacteria</taxon>
        <taxon>Candidatus Staskawicziibacteriota</taxon>
    </lineage>
</organism>
<sequence>MSADRMCDDMISFSQGGEFLRKLVSAGLTSEIAQEVITSRGNKKAKAMMAVLQIADAPALVEASVQKFEVFKNLGILTVPGDYVHATRLAEFYKRHQSGKKKSFYFYNEDIKDENFPNPSRIVKPGDKLRVDVCRQIVGGDTASEERMAFLANQGGVLLGAQGASLVFDDEKMRADLPKGKWYSSFDQPERLWQDAHRYHRVPYVHAYSNGDFNFDLGNFEKPWDDDDCFLLFRDSAE</sequence>
<proteinExistence type="predicted"/>
<dbReference type="Proteomes" id="UP000178774">
    <property type="component" value="Unassembled WGS sequence"/>
</dbReference>
<evidence type="ECO:0000313" key="1">
    <source>
        <dbReference type="EMBL" id="OGZ65555.1"/>
    </source>
</evidence>
<name>A0A1G2HSZ8_9BACT</name>
<evidence type="ECO:0000313" key="2">
    <source>
        <dbReference type="Proteomes" id="UP000178774"/>
    </source>
</evidence>
<reference evidence="1 2" key="1">
    <citation type="journal article" date="2016" name="Nat. Commun.">
        <title>Thousands of microbial genomes shed light on interconnected biogeochemical processes in an aquifer system.</title>
        <authorList>
            <person name="Anantharaman K."/>
            <person name="Brown C.T."/>
            <person name="Hug L.A."/>
            <person name="Sharon I."/>
            <person name="Castelle C.J."/>
            <person name="Probst A.J."/>
            <person name="Thomas B.C."/>
            <person name="Singh A."/>
            <person name="Wilkins M.J."/>
            <person name="Karaoz U."/>
            <person name="Brodie E.L."/>
            <person name="Williams K.H."/>
            <person name="Hubbard S.S."/>
            <person name="Banfield J.F."/>
        </authorList>
    </citation>
    <scope>NUCLEOTIDE SEQUENCE [LARGE SCALE GENOMIC DNA]</scope>
</reference>